<dbReference type="RefSeq" id="WP_189404106.1">
    <property type="nucleotide sequence ID" value="NZ_BMXP01000002.1"/>
</dbReference>
<keyword evidence="1" id="KW-0472">Membrane</keyword>
<evidence type="ECO:0000313" key="2">
    <source>
        <dbReference type="EMBL" id="GGW79619.1"/>
    </source>
</evidence>
<name>A0A918JGG3_9ALTE</name>
<evidence type="ECO:0000256" key="1">
    <source>
        <dbReference type="SAM" id="Phobius"/>
    </source>
</evidence>
<evidence type="ECO:0000313" key="3">
    <source>
        <dbReference type="Proteomes" id="UP000631300"/>
    </source>
</evidence>
<dbReference type="Proteomes" id="UP000631300">
    <property type="component" value="Unassembled WGS sequence"/>
</dbReference>
<proteinExistence type="predicted"/>
<feature type="transmembrane region" description="Helical" evidence="1">
    <location>
        <begin position="18"/>
        <end position="35"/>
    </location>
</feature>
<feature type="transmembrane region" description="Helical" evidence="1">
    <location>
        <begin position="41"/>
        <end position="61"/>
    </location>
</feature>
<protein>
    <submittedName>
        <fullName evidence="2">Uncharacterized protein</fullName>
    </submittedName>
</protein>
<organism evidence="2 3">
    <name type="scientific">Alteromonas halophila</name>
    <dbReference type="NCBI Taxonomy" id="516698"/>
    <lineage>
        <taxon>Bacteria</taxon>
        <taxon>Pseudomonadati</taxon>
        <taxon>Pseudomonadota</taxon>
        <taxon>Gammaproteobacteria</taxon>
        <taxon>Alteromonadales</taxon>
        <taxon>Alteromonadaceae</taxon>
        <taxon>Alteromonas/Salinimonas group</taxon>
        <taxon>Alteromonas</taxon>
    </lineage>
</organism>
<keyword evidence="1" id="KW-1133">Transmembrane helix</keyword>
<keyword evidence="1" id="KW-0812">Transmembrane</keyword>
<dbReference type="EMBL" id="BMXP01000002">
    <property type="protein sequence ID" value="GGW79619.1"/>
    <property type="molecule type" value="Genomic_DNA"/>
</dbReference>
<reference evidence="2" key="2">
    <citation type="submission" date="2020-09" db="EMBL/GenBank/DDBJ databases">
        <authorList>
            <person name="Sun Q."/>
            <person name="Kim S."/>
        </authorList>
    </citation>
    <scope>NUCLEOTIDE SEQUENCE</scope>
    <source>
        <strain evidence="2">KCTC 22164</strain>
    </source>
</reference>
<reference evidence="2" key="1">
    <citation type="journal article" date="2014" name="Int. J. Syst. Evol. Microbiol.">
        <title>Complete genome sequence of Corynebacterium casei LMG S-19264T (=DSM 44701T), isolated from a smear-ripened cheese.</title>
        <authorList>
            <consortium name="US DOE Joint Genome Institute (JGI-PGF)"/>
            <person name="Walter F."/>
            <person name="Albersmeier A."/>
            <person name="Kalinowski J."/>
            <person name="Ruckert C."/>
        </authorList>
    </citation>
    <scope>NUCLEOTIDE SEQUENCE</scope>
    <source>
        <strain evidence="2">KCTC 22164</strain>
    </source>
</reference>
<sequence>MLSKDVITHSVNTHLKTSVLLAMTPISFFLIIALWSGETQMLWVLALSSPIIALGACAHLLRRVLTDIHASPAPESERPAGPL</sequence>
<keyword evidence="3" id="KW-1185">Reference proteome</keyword>
<comment type="caution">
    <text evidence="2">The sequence shown here is derived from an EMBL/GenBank/DDBJ whole genome shotgun (WGS) entry which is preliminary data.</text>
</comment>
<gene>
    <name evidence="2" type="ORF">GCM10007391_10510</name>
</gene>
<accession>A0A918JGG3</accession>
<dbReference type="AlphaFoldDB" id="A0A918JGG3"/>